<dbReference type="AlphaFoldDB" id="B6WAJ8"/>
<organism evidence="1 2">
    <name type="scientific">Anaerococcus hydrogenalis DSM 7454</name>
    <dbReference type="NCBI Taxonomy" id="561177"/>
    <lineage>
        <taxon>Bacteria</taxon>
        <taxon>Bacillati</taxon>
        <taxon>Bacillota</taxon>
        <taxon>Tissierellia</taxon>
        <taxon>Tissierellales</taxon>
        <taxon>Peptoniphilaceae</taxon>
        <taxon>Anaerococcus</taxon>
    </lineage>
</organism>
<accession>B6WAJ8</accession>
<reference evidence="1 2" key="2">
    <citation type="submission" date="2008-10" db="EMBL/GenBank/DDBJ databases">
        <title>Draft genome sequence of Anaerococcus hydrogenalis (DSM 7454).</title>
        <authorList>
            <person name="Sudarsanam P."/>
            <person name="Ley R."/>
            <person name="Guruge J."/>
            <person name="Turnbaugh P.J."/>
            <person name="Mahowald M."/>
            <person name="Liep D."/>
            <person name="Gordon J."/>
        </authorList>
    </citation>
    <scope>NUCLEOTIDE SEQUENCE [LARGE SCALE GENOMIC DNA]</scope>
    <source>
        <strain evidence="1 2">DSM 7454</strain>
    </source>
</reference>
<reference evidence="1 2" key="1">
    <citation type="submission" date="2008-09" db="EMBL/GenBank/DDBJ databases">
        <authorList>
            <person name="Fulton L."/>
            <person name="Clifton S."/>
            <person name="Fulton B."/>
            <person name="Xu J."/>
            <person name="Minx P."/>
            <person name="Pepin K.H."/>
            <person name="Johnson M."/>
            <person name="Thiruvilangam P."/>
            <person name="Bhonagiri V."/>
            <person name="Nash W.E."/>
            <person name="Mardis E.R."/>
            <person name="Wilson R.K."/>
        </authorList>
    </citation>
    <scope>NUCLEOTIDE SEQUENCE [LARGE SCALE GENOMIC DNA]</scope>
    <source>
        <strain evidence="1 2">DSM 7454</strain>
    </source>
</reference>
<dbReference type="STRING" id="561177.ANHYDRO_01714"/>
<sequence>MDEFEKMYKNYGKKLFYYTTDNNDDFDKKLIGLSKKLEKVLIKDKKEMIMIK</sequence>
<evidence type="ECO:0000313" key="1">
    <source>
        <dbReference type="EMBL" id="EEB35530.1"/>
    </source>
</evidence>
<evidence type="ECO:0000313" key="2">
    <source>
        <dbReference type="Proteomes" id="UP000005451"/>
    </source>
</evidence>
<comment type="caution">
    <text evidence="1">The sequence shown here is derived from an EMBL/GenBank/DDBJ whole genome shotgun (WGS) entry which is preliminary data.</text>
</comment>
<proteinExistence type="predicted"/>
<dbReference type="EMBL" id="ABXA01000043">
    <property type="protein sequence ID" value="EEB35530.1"/>
    <property type="molecule type" value="Genomic_DNA"/>
</dbReference>
<name>B6WAJ8_9FIRM</name>
<protein>
    <submittedName>
        <fullName evidence="1">Uncharacterized protein</fullName>
    </submittedName>
</protein>
<gene>
    <name evidence="1" type="ORF">ANHYDRO_01714</name>
</gene>
<dbReference type="Proteomes" id="UP000005451">
    <property type="component" value="Unassembled WGS sequence"/>
</dbReference>